<reference evidence="9 10" key="1">
    <citation type="submission" date="2022-03" db="EMBL/GenBank/DDBJ databases">
        <title>Novel taxa within the pig intestine.</title>
        <authorList>
            <person name="Wylensek D."/>
            <person name="Bishof K."/>
            <person name="Afrizal A."/>
            <person name="Clavel T."/>
        </authorList>
    </citation>
    <scope>NUCLEOTIDE SEQUENCE [LARGE SCALE GENOMIC DNA]</scope>
    <source>
        <strain evidence="9 10">CLA-KB-P133</strain>
    </source>
</reference>
<evidence type="ECO:0000256" key="3">
    <source>
        <dbReference type="ARBA" id="ARBA00012756"/>
    </source>
</evidence>
<comment type="caution">
    <text evidence="9">The sequence shown here is derived from an EMBL/GenBank/DDBJ whole genome shotgun (WGS) entry which is preliminary data.</text>
</comment>
<dbReference type="Pfam" id="PF02929">
    <property type="entry name" value="Bgal_small_N"/>
    <property type="match status" value="1"/>
</dbReference>
<dbReference type="PANTHER" id="PTHR46323">
    <property type="entry name" value="BETA-GALACTOSIDASE"/>
    <property type="match status" value="1"/>
</dbReference>
<dbReference type="SUPFAM" id="SSF49785">
    <property type="entry name" value="Galactose-binding domain-like"/>
    <property type="match status" value="1"/>
</dbReference>
<dbReference type="Gene3D" id="2.60.40.10">
    <property type="entry name" value="Immunoglobulins"/>
    <property type="match status" value="2"/>
</dbReference>
<evidence type="ECO:0000256" key="5">
    <source>
        <dbReference type="ARBA" id="ARBA00022801"/>
    </source>
</evidence>
<comment type="catalytic activity">
    <reaction evidence="1">
        <text>Hydrolysis of terminal non-reducing beta-D-galactose residues in beta-D-galactosides.</text>
        <dbReference type="EC" id="3.2.1.23"/>
    </reaction>
</comment>
<dbReference type="Gene3D" id="3.20.20.80">
    <property type="entry name" value="Glycosidases"/>
    <property type="match status" value="1"/>
</dbReference>
<proteinExistence type="inferred from homology"/>
<dbReference type="GO" id="GO:0030246">
    <property type="term" value="F:carbohydrate binding"/>
    <property type="evidence" value="ECO:0007669"/>
    <property type="project" value="InterPro"/>
</dbReference>
<evidence type="ECO:0000256" key="4">
    <source>
        <dbReference type="ARBA" id="ARBA00013303"/>
    </source>
</evidence>
<dbReference type="EMBL" id="JALBUR010000003">
    <property type="protein sequence ID" value="MDX8418884.1"/>
    <property type="molecule type" value="Genomic_DNA"/>
</dbReference>
<dbReference type="SMART" id="SM01038">
    <property type="entry name" value="Bgal_small_N"/>
    <property type="match status" value="1"/>
</dbReference>
<dbReference type="InterPro" id="IPR023232">
    <property type="entry name" value="Glyco_hydro_2_AS"/>
</dbReference>
<dbReference type="Pfam" id="PF16353">
    <property type="entry name" value="LacZ_4"/>
    <property type="match status" value="1"/>
</dbReference>
<comment type="similarity">
    <text evidence="2">Belongs to the glycosyl hydrolase 2 family.</text>
</comment>
<dbReference type="InterPro" id="IPR014718">
    <property type="entry name" value="GH-type_carb-bd"/>
</dbReference>
<dbReference type="InterPro" id="IPR050347">
    <property type="entry name" value="Bact_Beta-galactosidase"/>
</dbReference>
<dbReference type="InterPro" id="IPR011013">
    <property type="entry name" value="Gal_mutarotase_sf_dom"/>
</dbReference>
<dbReference type="InterPro" id="IPR006104">
    <property type="entry name" value="Glyco_hydro_2_N"/>
</dbReference>
<dbReference type="InterPro" id="IPR006103">
    <property type="entry name" value="Glyco_hydro_2_cat"/>
</dbReference>
<protein>
    <recommendedName>
        <fullName evidence="4">Beta-galactosidase</fullName>
        <ecNumber evidence="3">3.2.1.23</ecNumber>
    </recommendedName>
    <alternativeName>
        <fullName evidence="7">Lactase</fullName>
    </alternativeName>
</protein>
<evidence type="ECO:0000313" key="10">
    <source>
        <dbReference type="Proteomes" id="UP001286174"/>
    </source>
</evidence>
<dbReference type="GO" id="GO:0004565">
    <property type="term" value="F:beta-galactosidase activity"/>
    <property type="evidence" value="ECO:0007669"/>
    <property type="project" value="UniProtKB-EC"/>
</dbReference>
<accession>A0AB35U1U0</accession>
<dbReference type="InterPro" id="IPR008979">
    <property type="entry name" value="Galactose-bd-like_sf"/>
</dbReference>
<dbReference type="GO" id="GO:0005990">
    <property type="term" value="P:lactose catabolic process"/>
    <property type="evidence" value="ECO:0007669"/>
    <property type="project" value="TreeGrafter"/>
</dbReference>
<dbReference type="InterPro" id="IPR013783">
    <property type="entry name" value="Ig-like_fold"/>
</dbReference>
<dbReference type="InterPro" id="IPR017853">
    <property type="entry name" value="GH"/>
</dbReference>
<dbReference type="SUPFAM" id="SSF74650">
    <property type="entry name" value="Galactose mutarotase-like"/>
    <property type="match status" value="1"/>
</dbReference>
<dbReference type="AlphaFoldDB" id="A0AB35U1U0"/>
<dbReference type="InterPro" id="IPR032312">
    <property type="entry name" value="LacZ_4"/>
</dbReference>
<dbReference type="InterPro" id="IPR004199">
    <property type="entry name" value="B-gal_small/dom_5"/>
</dbReference>
<organism evidence="9 10">
    <name type="scientific">Grylomicrobium aquisgranensis</name>
    <dbReference type="NCBI Taxonomy" id="2926318"/>
    <lineage>
        <taxon>Bacteria</taxon>
        <taxon>Bacillati</taxon>
        <taxon>Bacillota</taxon>
        <taxon>Erysipelotrichia</taxon>
        <taxon>Erysipelotrichales</taxon>
        <taxon>Erysipelotrichaceae</taxon>
        <taxon>Grylomicrobium</taxon>
    </lineage>
</organism>
<dbReference type="InterPro" id="IPR006101">
    <property type="entry name" value="Glyco_hydro_2"/>
</dbReference>
<dbReference type="InterPro" id="IPR036156">
    <property type="entry name" value="Beta-gal/glucu_dom_sf"/>
</dbReference>
<evidence type="ECO:0000313" key="9">
    <source>
        <dbReference type="EMBL" id="MDX8418884.1"/>
    </source>
</evidence>
<name>A0AB35U1U0_9FIRM</name>
<dbReference type="SUPFAM" id="SSF49303">
    <property type="entry name" value="beta-Galactosidase/glucuronidase domain"/>
    <property type="match status" value="2"/>
</dbReference>
<gene>
    <name evidence="9" type="ORF">MOZ60_02105</name>
</gene>
<dbReference type="Gene3D" id="2.60.120.260">
    <property type="entry name" value="Galactose-binding domain-like"/>
    <property type="match status" value="1"/>
</dbReference>
<dbReference type="Pfam" id="PF02837">
    <property type="entry name" value="Glyco_hydro_2_N"/>
    <property type="match status" value="1"/>
</dbReference>
<feature type="domain" description="Beta galactosidase small chain/" evidence="8">
    <location>
        <begin position="723"/>
        <end position="1006"/>
    </location>
</feature>
<dbReference type="SUPFAM" id="SSF51445">
    <property type="entry name" value="(Trans)glycosidases"/>
    <property type="match status" value="1"/>
</dbReference>
<keyword evidence="6" id="KW-0326">Glycosidase</keyword>
<sequence length="1015" mass="116479">MEEDIRKTVENVRTCRQNVLPAHSDHVWYRSEEELQAQKSSYRMCLNGIWKCCYAENFDGTPDGFEQCDFDVSDWDEIQVPGHIQLQGYDKPSYNNVQYPWDGREPLHILETPEKYNPVMSYVTFFTVPQAMQSEEMRISFEGVESGMALWCNGSYVGYSEDSFTPHDFLLSPYLHVGINRLAVQVIKWTPSSWLEDQDMFRFSGIFRDVWLYSVPHDHIEDLKVEGSWNEQKNIGTLHTELQISQPSGCTSWKLLYQGREIASGTVENKEHVSFDCIVDQPKLWSAEAPHLYQLLLYTGTEWIVQETGFRNIEIKDRQILLNGKRVVFKGVNRHEFDCDHGRVPDPKQIRQDVVLMKQNNINALRTSHYANAHWIYEDCDRYGIMMIAENNLESHGIFDMVLQGKIPQSEALPGDREEVLDLLLDRVNSTYQCNKNHVSILIWSVGNESYGGKDIYEMSQLFRKLDPHRPVHYEGIMHDRRYNDTSDMESQMYTPAAQCEQFLQKHPEKPMILCECSHSMGNSTGGLHKYIELAYRNPLFQGCFIWDLADQTIRRKNRFGQEYQAYGGDFLERPNDADFSADGLLTGEHKPYAKMQEVKAVYQDITAVINKDTIQITNHALFTNTDAYDAEIVLKQEGMVLQRMPLHVCVKPGETAEISNPITIPDAPGEYTETISWQLTHDTPWNPEGTEVCWAQGVFTNKMKQEVHAGSLKVIHGDYNIGVIGDGFDFLFEKNKGGLTSCRTGNCEWLEAVPRLNFWRAPTQNDNGYGMQQRMGMWKLASQYQTAFPVEMSEAEKQVFAGYPIVKEQDNCVSITWKYWLPGTGGQTADLTYQIYGDGTVHMEAVMDPKEGLADMPEFGILMKWDAAFSHLKWYGRGPAETYCDRNHAKIDVYANAVKDNVQPYIVPQETGNHNGTRWAEISDEEGNRVRLMSMQKDGMDFSAIPYTPAQLEEAKHPYELPASSYTVVRCSLKQMGVGGDNSWGAQPLEEYHLKPDHRLVFDMAWKVIPASRK</sequence>
<dbReference type="EC" id="3.2.1.23" evidence="3"/>
<keyword evidence="10" id="KW-1185">Reference proteome</keyword>
<dbReference type="GO" id="GO:0009341">
    <property type="term" value="C:beta-galactosidase complex"/>
    <property type="evidence" value="ECO:0007669"/>
    <property type="project" value="InterPro"/>
</dbReference>
<dbReference type="Proteomes" id="UP001286174">
    <property type="component" value="Unassembled WGS sequence"/>
</dbReference>
<evidence type="ECO:0000256" key="6">
    <source>
        <dbReference type="ARBA" id="ARBA00023295"/>
    </source>
</evidence>
<evidence type="ECO:0000256" key="2">
    <source>
        <dbReference type="ARBA" id="ARBA00007401"/>
    </source>
</evidence>
<evidence type="ECO:0000259" key="8">
    <source>
        <dbReference type="SMART" id="SM01038"/>
    </source>
</evidence>
<dbReference type="PROSITE" id="PS00608">
    <property type="entry name" value="GLYCOSYL_HYDROL_F2_2"/>
    <property type="match status" value="1"/>
</dbReference>
<keyword evidence="5" id="KW-0378">Hydrolase</keyword>
<dbReference type="PRINTS" id="PR00132">
    <property type="entry name" value="GLHYDRLASE2"/>
</dbReference>
<evidence type="ECO:0000256" key="1">
    <source>
        <dbReference type="ARBA" id="ARBA00001412"/>
    </source>
</evidence>
<evidence type="ECO:0000256" key="7">
    <source>
        <dbReference type="ARBA" id="ARBA00032230"/>
    </source>
</evidence>
<dbReference type="Gene3D" id="2.70.98.10">
    <property type="match status" value="1"/>
</dbReference>
<dbReference type="RefSeq" id="WP_370595468.1">
    <property type="nucleotide sequence ID" value="NZ_JALBUR010000003.1"/>
</dbReference>
<dbReference type="Pfam" id="PF02836">
    <property type="entry name" value="Glyco_hydro_2_C"/>
    <property type="match status" value="1"/>
</dbReference>
<dbReference type="PANTHER" id="PTHR46323:SF2">
    <property type="entry name" value="BETA-GALACTOSIDASE"/>
    <property type="match status" value="1"/>
</dbReference>